<comment type="caution">
    <text evidence="3">The sequence shown here is derived from an EMBL/GenBank/DDBJ whole genome shotgun (WGS) entry which is preliminary data.</text>
</comment>
<sequence>MDCFVYKSVRKTDTYIFLREEEGFDVLPDALAEQLGELAFVISLQLSPERKLAREDVNAVMRNLREQGFHLQLPLPDESFMMGPS</sequence>
<evidence type="ECO:0000259" key="2">
    <source>
        <dbReference type="PROSITE" id="PS51648"/>
    </source>
</evidence>
<dbReference type="PROSITE" id="PS51648">
    <property type="entry name" value="YCGL"/>
    <property type="match status" value="1"/>
</dbReference>
<evidence type="ECO:0000256" key="1">
    <source>
        <dbReference type="HAMAP-Rule" id="MF_01866"/>
    </source>
</evidence>
<dbReference type="PANTHER" id="PTHR38109">
    <property type="entry name" value="PROTEIN YCGL"/>
    <property type="match status" value="1"/>
</dbReference>
<dbReference type="Gene3D" id="3.10.510.20">
    <property type="entry name" value="YcgL domain"/>
    <property type="match status" value="1"/>
</dbReference>
<dbReference type="EMBL" id="QFPO01000012">
    <property type="protein sequence ID" value="PZQ12507.1"/>
    <property type="molecule type" value="Genomic_DNA"/>
</dbReference>
<gene>
    <name evidence="3" type="ORF">DI564_12730</name>
</gene>
<name>A0A2W5LYN8_9GAMM</name>
<protein>
    <recommendedName>
        <fullName evidence="1">YcgL domain-containing protein DI564_12730</fullName>
    </recommendedName>
</protein>
<evidence type="ECO:0000313" key="3">
    <source>
        <dbReference type="EMBL" id="PZQ12507.1"/>
    </source>
</evidence>
<dbReference type="AlphaFoldDB" id="A0A2W5LYN8"/>
<dbReference type="Pfam" id="PF05166">
    <property type="entry name" value="YcgL"/>
    <property type="match status" value="1"/>
</dbReference>
<dbReference type="InterPro" id="IPR027354">
    <property type="entry name" value="YcgL_dom"/>
</dbReference>
<dbReference type="InterPro" id="IPR038068">
    <property type="entry name" value="YcgL-like_sf"/>
</dbReference>
<evidence type="ECO:0000313" key="4">
    <source>
        <dbReference type="Proteomes" id="UP000249046"/>
    </source>
</evidence>
<organism evidence="3 4">
    <name type="scientific">Rhodanobacter denitrificans</name>
    <dbReference type="NCBI Taxonomy" id="666685"/>
    <lineage>
        <taxon>Bacteria</taxon>
        <taxon>Pseudomonadati</taxon>
        <taxon>Pseudomonadota</taxon>
        <taxon>Gammaproteobacteria</taxon>
        <taxon>Lysobacterales</taxon>
        <taxon>Rhodanobacteraceae</taxon>
        <taxon>Rhodanobacter</taxon>
    </lineage>
</organism>
<accession>A0A2W5LYN8</accession>
<dbReference type="SUPFAM" id="SSF160191">
    <property type="entry name" value="YcgL-like"/>
    <property type="match status" value="1"/>
</dbReference>
<dbReference type="HAMAP" id="MF_01866">
    <property type="entry name" value="UPF0745"/>
    <property type="match status" value="1"/>
</dbReference>
<dbReference type="PANTHER" id="PTHR38109:SF1">
    <property type="entry name" value="PROTEIN YCGL"/>
    <property type="match status" value="1"/>
</dbReference>
<feature type="domain" description="YcgL" evidence="2">
    <location>
        <begin position="1"/>
        <end position="85"/>
    </location>
</feature>
<proteinExistence type="inferred from homology"/>
<dbReference type="Proteomes" id="UP000249046">
    <property type="component" value="Unassembled WGS sequence"/>
</dbReference>
<reference evidence="3 4" key="1">
    <citation type="submission" date="2017-08" db="EMBL/GenBank/DDBJ databases">
        <title>Infants hospitalized years apart are colonized by the same room-sourced microbial strains.</title>
        <authorList>
            <person name="Brooks B."/>
            <person name="Olm M.R."/>
            <person name="Firek B.A."/>
            <person name="Baker R."/>
            <person name="Thomas B.C."/>
            <person name="Morowitz M.J."/>
            <person name="Banfield J.F."/>
        </authorList>
    </citation>
    <scope>NUCLEOTIDE SEQUENCE [LARGE SCALE GENOMIC DNA]</scope>
    <source>
        <strain evidence="3">S2_005_003_R2_42</strain>
    </source>
</reference>